<reference evidence="1 2" key="1">
    <citation type="submission" date="2024-06" db="EMBL/GenBank/DDBJ databases">
        <authorList>
            <person name="Kim D.-U."/>
        </authorList>
    </citation>
    <scope>NUCLEOTIDE SEQUENCE [LARGE SCALE GENOMIC DNA]</scope>
    <source>
        <strain evidence="1 2">KACC15460</strain>
    </source>
</reference>
<accession>A0ABV2DGP1</accession>
<dbReference type="Pfam" id="PF02586">
    <property type="entry name" value="SRAP"/>
    <property type="match status" value="1"/>
</dbReference>
<dbReference type="InterPro" id="IPR003738">
    <property type="entry name" value="SRAP"/>
</dbReference>
<dbReference type="Gene3D" id="3.90.1680.20">
    <property type="match status" value="1"/>
</dbReference>
<evidence type="ECO:0000313" key="1">
    <source>
        <dbReference type="EMBL" id="MET2829216.1"/>
    </source>
</evidence>
<name>A0ABV2DGP1_9HYPH</name>
<organism evidence="1 2">
    <name type="scientific">Mesorhizobium shangrilense</name>
    <dbReference type="NCBI Taxonomy" id="460060"/>
    <lineage>
        <taxon>Bacteria</taxon>
        <taxon>Pseudomonadati</taxon>
        <taxon>Pseudomonadota</taxon>
        <taxon>Alphaproteobacteria</taxon>
        <taxon>Hyphomicrobiales</taxon>
        <taxon>Phyllobacteriaceae</taxon>
        <taxon>Mesorhizobium</taxon>
    </lineage>
</organism>
<sequence>MAARTCDAVRRQQVEFKDSRAVLFEHTGDDPPMFFSALWDKDWTSVRKVKDGLVTIDLFALLTTEPNAIVAPIHQQAMPVTLTTREEVETWFSAPWQQAKSLQRPLPNDLLKVEPVLDGVA</sequence>
<dbReference type="SUPFAM" id="SSF143081">
    <property type="entry name" value="BB1717-like"/>
    <property type="match status" value="1"/>
</dbReference>
<dbReference type="Proteomes" id="UP001548832">
    <property type="component" value="Unassembled WGS sequence"/>
</dbReference>
<dbReference type="EMBL" id="JBEWSZ010000001">
    <property type="protein sequence ID" value="MET2829216.1"/>
    <property type="molecule type" value="Genomic_DNA"/>
</dbReference>
<dbReference type="RefSeq" id="WP_354461175.1">
    <property type="nucleotide sequence ID" value="NZ_JBEWSZ010000001.1"/>
</dbReference>
<protein>
    <submittedName>
        <fullName evidence="1">SOS response-associated peptidase family protein</fullName>
    </submittedName>
</protein>
<keyword evidence="2" id="KW-1185">Reference proteome</keyword>
<proteinExistence type="predicted"/>
<gene>
    <name evidence="1" type="ORF">ABVQ20_19730</name>
</gene>
<dbReference type="InterPro" id="IPR036590">
    <property type="entry name" value="SRAP-like"/>
</dbReference>
<evidence type="ECO:0000313" key="2">
    <source>
        <dbReference type="Proteomes" id="UP001548832"/>
    </source>
</evidence>
<comment type="caution">
    <text evidence="1">The sequence shown here is derived from an EMBL/GenBank/DDBJ whole genome shotgun (WGS) entry which is preliminary data.</text>
</comment>